<gene>
    <name evidence="2" type="ORF">FCM35_KLT11391</name>
</gene>
<dbReference type="PANTHER" id="PTHR33700:SF25">
    <property type="entry name" value="TRANSMEMBRANE PROTEIN"/>
    <property type="match status" value="1"/>
</dbReference>
<dbReference type="OrthoDB" id="1928179at2759"/>
<dbReference type="PANTHER" id="PTHR33700">
    <property type="entry name" value="MYB-LIKE PROTEIN X"/>
    <property type="match status" value="1"/>
</dbReference>
<organism evidence="2 3">
    <name type="scientific">Carex littledalei</name>
    <dbReference type="NCBI Taxonomy" id="544730"/>
    <lineage>
        <taxon>Eukaryota</taxon>
        <taxon>Viridiplantae</taxon>
        <taxon>Streptophyta</taxon>
        <taxon>Embryophyta</taxon>
        <taxon>Tracheophyta</taxon>
        <taxon>Spermatophyta</taxon>
        <taxon>Magnoliopsida</taxon>
        <taxon>Liliopsida</taxon>
        <taxon>Poales</taxon>
        <taxon>Cyperaceae</taxon>
        <taxon>Cyperoideae</taxon>
        <taxon>Cariceae</taxon>
        <taxon>Carex</taxon>
        <taxon>Carex subgen. Euthyceras</taxon>
    </lineage>
</organism>
<name>A0A833VH25_9POAL</name>
<feature type="compositionally biased region" description="Basic and acidic residues" evidence="1">
    <location>
        <begin position="234"/>
        <end position="244"/>
    </location>
</feature>
<evidence type="ECO:0000313" key="2">
    <source>
        <dbReference type="EMBL" id="KAF3323924.1"/>
    </source>
</evidence>
<protein>
    <submittedName>
        <fullName evidence="2">Uncharacterized protein</fullName>
    </submittedName>
</protein>
<feature type="compositionally biased region" description="Basic and acidic residues" evidence="1">
    <location>
        <begin position="68"/>
        <end position="91"/>
    </location>
</feature>
<feature type="region of interest" description="Disordered" evidence="1">
    <location>
        <begin position="48"/>
        <end position="158"/>
    </location>
</feature>
<feature type="compositionally biased region" description="Polar residues" evidence="1">
    <location>
        <begin position="182"/>
        <end position="192"/>
    </location>
</feature>
<proteinExistence type="predicted"/>
<keyword evidence="3" id="KW-1185">Reference proteome</keyword>
<accession>A0A833VH25</accession>
<sequence>MMRQSSRNQRSKNLKIKHVLQLLFLLAISIWLLYQLKHTYDQKYAVNSTTNNPDENPITTNDQILPEKTTKLGRKDLPQNIENHKSDGDRENEVDEEDEEKDTELEQLLEDVEVRENGQEDAEENGEDRDDETADGEYDEEGNTDGDANDMEGMKGTLPSVNASISVESDSASNQTVSVNLSINQENNSTNNVEVKEEVGKSGVQDELHAIQVSLVQAANETATDAPPYLSTKVDGKRDEIKEE</sequence>
<dbReference type="Proteomes" id="UP000623129">
    <property type="component" value="Unassembled WGS sequence"/>
</dbReference>
<feature type="compositionally biased region" description="Acidic residues" evidence="1">
    <location>
        <begin position="92"/>
        <end position="111"/>
    </location>
</feature>
<dbReference type="AlphaFoldDB" id="A0A833VH25"/>
<reference evidence="2" key="1">
    <citation type="submission" date="2020-01" db="EMBL/GenBank/DDBJ databases">
        <title>Genome sequence of Kobresia littledalei, the first chromosome-level genome in the family Cyperaceae.</title>
        <authorList>
            <person name="Qu G."/>
        </authorList>
    </citation>
    <scope>NUCLEOTIDE SEQUENCE</scope>
    <source>
        <strain evidence="2">C.B.Clarke</strain>
        <tissue evidence="2">Leaf</tissue>
    </source>
</reference>
<feature type="region of interest" description="Disordered" evidence="1">
    <location>
        <begin position="182"/>
        <end position="201"/>
    </location>
</feature>
<feature type="region of interest" description="Disordered" evidence="1">
    <location>
        <begin position="219"/>
        <end position="244"/>
    </location>
</feature>
<feature type="compositionally biased region" description="Acidic residues" evidence="1">
    <location>
        <begin position="119"/>
        <end position="150"/>
    </location>
</feature>
<evidence type="ECO:0000313" key="3">
    <source>
        <dbReference type="Proteomes" id="UP000623129"/>
    </source>
</evidence>
<feature type="compositionally biased region" description="Polar residues" evidence="1">
    <location>
        <begin position="48"/>
        <end position="63"/>
    </location>
</feature>
<comment type="caution">
    <text evidence="2">The sequence shown here is derived from an EMBL/GenBank/DDBJ whole genome shotgun (WGS) entry which is preliminary data.</text>
</comment>
<evidence type="ECO:0000256" key="1">
    <source>
        <dbReference type="SAM" id="MobiDB-lite"/>
    </source>
</evidence>
<dbReference type="EMBL" id="SWLB01000022">
    <property type="protein sequence ID" value="KAF3323924.1"/>
    <property type="molecule type" value="Genomic_DNA"/>
</dbReference>